<accession>A0A1T4P7T8</accession>
<dbReference type="PANTHER" id="PTHR46470">
    <property type="entry name" value="N-ACYLNEURAMINATE-9-PHOSPHATASE"/>
    <property type="match status" value="1"/>
</dbReference>
<dbReference type="STRING" id="28136.SAMN02745202_01333"/>
<evidence type="ECO:0000256" key="1">
    <source>
        <dbReference type="ARBA" id="ARBA00001946"/>
    </source>
</evidence>
<evidence type="ECO:0000313" key="6">
    <source>
        <dbReference type="Proteomes" id="UP000190065"/>
    </source>
</evidence>
<keyword evidence="2" id="KW-0479">Metal-binding</keyword>
<proteinExistence type="predicted"/>
<protein>
    <submittedName>
        <fullName evidence="5">Putative hydrolase of the HAD superfamily</fullName>
    </submittedName>
</protein>
<keyword evidence="3 5" id="KW-0378">Hydrolase</keyword>
<dbReference type="Pfam" id="PF00702">
    <property type="entry name" value="Hydrolase"/>
    <property type="match status" value="1"/>
</dbReference>
<dbReference type="Gene3D" id="1.10.150.520">
    <property type="match status" value="1"/>
</dbReference>
<dbReference type="PANTHER" id="PTHR46470:SF2">
    <property type="entry name" value="GLYCERALDEHYDE 3-PHOSPHATE PHOSPHATASE"/>
    <property type="match status" value="1"/>
</dbReference>
<evidence type="ECO:0000256" key="4">
    <source>
        <dbReference type="ARBA" id="ARBA00022842"/>
    </source>
</evidence>
<dbReference type="eggNOG" id="COG1011">
    <property type="taxonomic scope" value="Bacteria"/>
</dbReference>
<dbReference type="NCBIfam" id="TIGR01549">
    <property type="entry name" value="HAD-SF-IA-v1"/>
    <property type="match status" value="1"/>
</dbReference>
<evidence type="ECO:0000256" key="2">
    <source>
        <dbReference type="ARBA" id="ARBA00022723"/>
    </source>
</evidence>
<gene>
    <name evidence="5" type="ORF">SAMN02745202_01333</name>
</gene>
<dbReference type="Gene3D" id="3.40.50.1000">
    <property type="entry name" value="HAD superfamily/HAD-like"/>
    <property type="match status" value="1"/>
</dbReference>
<organism evidence="5 6">
    <name type="scientific">Segatella oulorum</name>
    <dbReference type="NCBI Taxonomy" id="28136"/>
    <lineage>
        <taxon>Bacteria</taxon>
        <taxon>Pseudomonadati</taxon>
        <taxon>Bacteroidota</taxon>
        <taxon>Bacteroidia</taxon>
        <taxon>Bacteroidales</taxon>
        <taxon>Prevotellaceae</taxon>
        <taxon>Segatella</taxon>
    </lineage>
</organism>
<dbReference type="GO" id="GO:0016791">
    <property type="term" value="F:phosphatase activity"/>
    <property type="evidence" value="ECO:0007669"/>
    <property type="project" value="TreeGrafter"/>
</dbReference>
<dbReference type="AlphaFoldDB" id="A0A1T4P7T8"/>
<dbReference type="InterPro" id="IPR006439">
    <property type="entry name" value="HAD-SF_hydro_IA"/>
</dbReference>
<keyword evidence="4" id="KW-0460">Magnesium</keyword>
<reference evidence="5 6" key="1">
    <citation type="submission" date="2017-02" db="EMBL/GenBank/DDBJ databases">
        <authorList>
            <person name="Peterson S.W."/>
        </authorList>
    </citation>
    <scope>NUCLEOTIDE SEQUENCE [LARGE SCALE GENOMIC DNA]</scope>
    <source>
        <strain evidence="5 6">ATCC 43324</strain>
    </source>
</reference>
<dbReference type="InterPro" id="IPR023214">
    <property type="entry name" value="HAD_sf"/>
</dbReference>
<sequence>MTAKLLFMKDKVVFFDLDDTLYHEVDFLKSAYREIASFIETNYHLQGIYAEMMGYWQAGENVFQCLLASHSLHDLTMQNLLLHYRAHVPQITLGIETQHTLEHLHEKGIRMGLITDGRTLTQQNKIAALEIKKYFGEQDIYISEAFGSEKTEGKSFQDVQQRYGENSEIFYVGDNPKKDFAWPNALGWITICLLDDGQNIHSQQFNVDESCLPQYKIHHIEDLCKLIDKNSFD</sequence>
<dbReference type="EMBL" id="FUXK01000013">
    <property type="protein sequence ID" value="SJZ87564.1"/>
    <property type="molecule type" value="Genomic_DNA"/>
</dbReference>
<dbReference type="SFLD" id="SFLDG01129">
    <property type="entry name" value="C1.5:_HAD__Beta-PGM__Phosphata"/>
    <property type="match status" value="1"/>
</dbReference>
<dbReference type="SUPFAM" id="SSF56784">
    <property type="entry name" value="HAD-like"/>
    <property type="match status" value="1"/>
</dbReference>
<evidence type="ECO:0000313" key="5">
    <source>
        <dbReference type="EMBL" id="SJZ87564.1"/>
    </source>
</evidence>
<dbReference type="GO" id="GO:0044281">
    <property type="term" value="P:small molecule metabolic process"/>
    <property type="evidence" value="ECO:0007669"/>
    <property type="project" value="UniProtKB-ARBA"/>
</dbReference>
<dbReference type="Proteomes" id="UP000190065">
    <property type="component" value="Unassembled WGS sequence"/>
</dbReference>
<name>A0A1T4P7T8_9BACT</name>
<evidence type="ECO:0000256" key="3">
    <source>
        <dbReference type="ARBA" id="ARBA00022801"/>
    </source>
</evidence>
<comment type="cofactor">
    <cofactor evidence="1">
        <name>Mg(2+)</name>
        <dbReference type="ChEBI" id="CHEBI:18420"/>
    </cofactor>
</comment>
<dbReference type="InterPro" id="IPR036412">
    <property type="entry name" value="HAD-like_sf"/>
</dbReference>
<dbReference type="GO" id="GO:0046872">
    <property type="term" value="F:metal ion binding"/>
    <property type="evidence" value="ECO:0007669"/>
    <property type="project" value="UniProtKB-KW"/>
</dbReference>
<dbReference type="InterPro" id="IPR051400">
    <property type="entry name" value="HAD-like_hydrolase"/>
</dbReference>
<dbReference type="SFLD" id="SFLDS00003">
    <property type="entry name" value="Haloacid_Dehalogenase"/>
    <property type="match status" value="1"/>
</dbReference>